<gene>
    <name evidence="2" type="ORF">A9K55_006196</name>
</gene>
<dbReference type="EMBL" id="CP023323">
    <property type="protein sequence ID" value="ATY59984.1"/>
    <property type="molecule type" value="Genomic_DNA"/>
</dbReference>
<organism evidence="2 3">
    <name type="scientific">Cordyceps militaris</name>
    <name type="common">Caterpillar fungus</name>
    <name type="synonym">Clavaria militaris</name>
    <dbReference type="NCBI Taxonomy" id="73501"/>
    <lineage>
        <taxon>Eukaryota</taxon>
        <taxon>Fungi</taxon>
        <taxon>Dikarya</taxon>
        <taxon>Ascomycota</taxon>
        <taxon>Pezizomycotina</taxon>
        <taxon>Sordariomycetes</taxon>
        <taxon>Hypocreomycetidae</taxon>
        <taxon>Hypocreales</taxon>
        <taxon>Cordycipitaceae</taxon>
        <taxon>Cordyceps</taxon>
    </lineage>
</organism>
<evidence type="ECO:0000313" key="3">
    <source>
        <dbReference type="Proteomes" id="UP000323067"/>
    </source>
</evidence>
<name>A0A2H4SA48_CORMI</name>
<sequence length="414" mass="45798">MSSPQVVNNDRHNPEIIYYLLECQSISRLEYSYNALDHLLSREVPPNQQMLHGAPSKPYRTLRRIRGRLFKQTEESVVVQPNETKPSPPLVDGDDDDGSASEESTADAASSYIDLERRLRSRSSLNLTADTDAILERDYFHNVRPVYDASEIVRRMTTRDGGEQYFSPLFDPYRENWRRLGAEGTMAGPFQVRCPGPVVPGPQGPASVSIAHVYLEGWSGTPSEDERKSSEWERAIALAAGRHLQASLHPKDGEPAPDLHQMLTVLGFPSTATFDLFIRRPAIKAAFSELWHACLRHLPDGDGGVLPATRCGRRPVALRVLYSRSYGGRCEYNALLPDKAGWGLACHLARFCLAVEKVCDASLLPPMRGQIPLLPGKVSSAVVAWGGIELARTLRCFQTGFPGRAPLIADTPSV</sequence>
<proteinExistence type="predicted"/>
<feature type="region of interest" description="Disordered" evidence="1">
    <location>
        <begin position="74"/>
        <end position="109"/>
    </location>
</feature>
<dbReference type="AlphaFoldDB" id="A0A2H4SA48"/>
<evidence type="ECO:0000256" key="1">
    <source>
        <dbReference type="SAM" id="MobiDB-lite"/>
    </source>
</evidence>
<dbReference type="VEuPathDB" id="FungiDB:A9K55_006196"/>
<accession>A0A2H4SA48</accession>
<reference evidence="2 3" key="1">
    <citation type="journal article" date="2017" name="BMC Genomics">
        <title>Chromosome level assembly and secondary metabolite potential of the parasitic fungus Cordyceps militaris.</title>
        <authorList>
            <person name="Kramer G.J."/>
            <person name="Nodwell J.R."/>
        </authorList>
    </citation>
    <scope>NUCLEOTIDE SEQUENCE [LARGE SCALE GENOMIC DNA]</scope>
    <source>
        <strain evidence="2 3">ATCC 34164</strain>
    </source>
</reference>
<dbReference type="VEuPathDB" id="FungiDB:CCM_02745"/>
<dbReference type="Proteomes" id="UP000323067">
    <property type="component" value="Chromosome vi"/>
</dbReference>
<evidence type="ECO:0000313" key="2">
    <source>
        <dbReference type="EMBL" id="ATY59984.1"/>
    </source>
</evidence>
<dbReference type="OrthoDB" id="4863693at2759"/>
<protein>
    <submittedName>
        <fullName evidence="2">Uncharacterized protein</fullName>
    </submittedName>
</protein>